<dbReference type="GO" id="GO:0006352">
    <property type="term" value="P:DNA-templated transcription initiation"/>
    <property type="evidence" value="ECO:0007669"/>
    <property type="project" value="InterPro"/>
</dbReference>
<evidence type="ECO:0000256" key="4">
    <source>
        <dbReference type="ARBA" id="ARBA00022695"/>
    </source>
</evidence>
<accession>A0A165YRU1</accession>
<dbReference type="PIRSF" id="PIRSF000774">
    <property type="entry name" value="RpoN"/>
    <property type="match status" value="1"/>
</dbReference>
<dbReference type="PRINTS" id="PR00045">
    <property type="entry name" value="SIGMA54FCT"/>
</dbReference>
<feature type="domain" description="RNA polymerase sigma factor 54 DNA-binding" evidence="9">
    <location>
        <begin position="276"/>
        <end position="432"/>
    </location>
</feature>
<dbReference type="EMBL" id="LWBR01000010">
    <property type="protein sequence ID" value="KZN97385.1"/>
    <property type="molecule type" value="Genomic_DNA"/>
</dbReference>
<evidence type="ECO:0000256" key="1">
    <source>
        <dbReference type="ARBA" id="ARBA00008798"/>
    </source>
</evidence>
<gene>
    <name evidence="11" type="ORF">AZI98_03785</name>
</gene>
<evidence type="ECO:0000313" key="11">
    <source>
        <dbReference type="EMBL" id="KZN97385.1"/>
    </source>
</evidence>
<dbReference type="Pfam" id="PF04963">
    <property type="entry name" value="Sigma54_CBD"/>
    <property type="match status" value="1"/>
</dbReference>
<proteinExistence type="inferred from homology"/>
<dbReference type="GO" id="GO:0016779">
    <property type="term" value="F:nucleotidyltransferase activity"/>
    <property type="evidence" value="ECO:0007669"/>
    <property type="project" value="UniProtKB-KW"/>
</dbReference>
<keyword evidence="5" id="KW-0805">Transcription regulation</keyword>
<dbReference type="PANTHER" id="PTHR32248">
    <property type="entry name" value="RNA POLYMERASE SIGMA-54 FACTOR"/>
    <property type="match status" value="1"/>
</dbReference>
<reference evidence="11 12" key="1">
    <citation type="submission" date="2016-04" db="EMBL/GenBank/DDBJ databases">
        <title>Draft genome sequence of Aeribacillus pallidus 8m3 from petroleum reservoir.</title>
        <authorList>
            <person name="Poltaraus A.B."/>
            <person name="Nazina T.N."/>
            <person name="Tourova T.P."/>
            <person name="Malakho S.M."/>
            <person name="Korshunova A.V."/>
            <person name="Sokolova D.S."/>
        </authorList>
    </citation>
    <scope>NUCLEOTIDE SEQUENCE [LARGE SCALE GENOMIC DNA]</scope>
    <source>
        <strain evidence="11 12">8m3</strain>
    </source>
</reference>
<dbReference type="Gene3D" id="1.10.10.1330">
    <property type="entry name" value="RNA polymerase sigma-54 factor, core-binding domain"/>
    <property type="match status" value="1"/>
</dbReference>
<dbReference type="GO" id="GO:0003677">
    <property type="term" value="F:DNA binding"/>
    <property type="evidence" value="ECO:0007669"/>
    <property type="project" value="UniProtKB-KW"/>
</dbReference>
<sequence length="434" mass="51004">MHIKMDLVQNQSLRLAMTKELKQAIGLLQYSTIDLVSYLREITLENPFVELEESHPPIFYHNQRKQQRANKEDGRWIENMPKKGMGLKDHLRNQLVEFRFTENERRAIHILIDAVDSNGYMSEDLSRLSEKFQISIDLLEKQLSVLQSLDPIGVGARSLQECLLLQAKEIEEKPKGSEFVLKEHFHLFATKAWKDLSKKTGLSLNALQQIFDFVQTLNPRPGLQFDEETPNYIIPDLMIEERNGDWIVYYNEDLLPQIKINRDYEPIVQTEKEVKSYVQTKLHQGRWLLKSLEQRKETLVKVMQEIIRFQKDFFYLKNNVLKPLTLKDIADSLNIHESTVSRAVNDKFVQTPFGLYELKYFFTNKVGEEDTSSANVKQVIQQLIDQENKQRPLSDQKIANLLKENYNMNVSRRTVAKYRDQLNIPSSNLRKRYN</sequence>
<dbReference type="GO" id="GO:0000428">
    <property type="term" value="C:DNA-directed RNA polymerase complex"/>
    <property type="evidence" value="ECO:0007669"/>
    <property type="project" value="UniProtKB-KW"/>
</dbReference>
<evidence type="ECO:0000259" key="10">
    <source>
        <dbReference type="Pfam" id="PF04963"/>
    </source>
</evidence>
<evidence type="ECO:0000256" key="6">
    <source>
        <dbReference type="ARBA" id="ARBA00023082"/>
    </source>
</evidence>
<keyword evidence="2" id="KW-0240">DNA-directed RNA polymerase</keyword>
<dbReference type="STRING" id="33936.AZI98_03785"/>
<evidence type="ECO:0000259" key="9">
    <source>
        <dbReference type="Pfam" id="PF04552"/>
    </source>
</evidence>
<dbReference type="AlphaFoldDB" id="A0A165YRU1"/>
<dbReference type="PROSITE" id="PS50044">
    <property type="entry name" value="SIGMA54_3"/>
    <property type="match status" value="1"/>
</dbReference>
<keyword evidence="12" id="KW-1185">Reference proteome</keyword>
<dbReference type="OrthoDB" id="9814402at2"/>
<dbReference type="InterPro" id="IPR007634">
    <property type="entry name" value="RNA_pol_sigma_54_DNA-bd"/>
</dbReference>
<dbReference type="InterPro" id="IPR038709">
    <property type="entry name" value="RpoN_core-bd_sf"/>
</dbReference>
<protein>
    <recommendedName>
        <fullName evidence="13">RNA polymerase sigma-54 factor</fullName>
    </recommendedName>
</protein>
<dbReference type="InterPro" id="IPR007046">
    <property type="entry name" value="RNA_pol_sigma_54_core-bd"/>
</dbReference>
<keyword evidence="8" id="KW-0804">Transcription</keyword>
<keyword evidence="3" id="KW-0808">Transferase</keyword>
<dbReference type="PANTHER" id="PTHR32248:SF4">
    <property type="entry name" value="RNA POLYMERASE SIGMA-54 FACTOR"/>
    <property type="match status" value="1"/>
</dbReference>
<evidence type="ECO:0000256" key="8">
    <source>
        <dbReference type="ARBA" id="ARBA00023163"/>
    </source>
</evidence>
<keyword evidence="4" id="KW-0548">Nucleotidyltransferase</keyword>
<dbReference type="Pfam" id="PF00309">
    <property type="entry name" value="Sigma54_AID"/>
    <property type="match status" value="1"/>
</dbReference>
<dbReference type="InterPro" id="IPR000394">
    <property type="entry name" value="RNA_pol_sigma_54"/>
</dbReference>
<dbReference type="PROSITE" id="PS00717">
    <property type="entry name" value="SIGMA54_1"/>
    <property type="match status" value="1"/>
</dbReference>
<dbReference type="Pfam" id="PF04552">
    <property type="entry name" value="Sigma54_DBD"/>
    <property type="match status" value="1"/>
</dbReference>
<evidence type="ECO:0008006" key="13">
    <source>
        <dbReference type="Google" id="ProtNLM"/>
    </source>
</evidence>
<dbReference type="NCBIfam" id="TIGR02395">
    <property type="entry name" value="rpoN_sigma"/>
    <property type="match status" value="1"/>
</dbReference>
<name>A0A165YRU1_9BACI</name>
<dbReference type="RefSeq" id="WP_082830243.1">
    <property type="nucleotide sequence ID" value="NZ_LWBR01000010.1"/>
</dbReference>
<comment type="similarity">
    <text evidence="1">Belongs to the sigma-54 factor family.</text>
</comment>
<dbReference type="PROSITE" id="PS00718">
    <property type="entry name" value="SIGMA54_2"/>
    <property type="match status" value="1"/>
</dbReference>
<dbReference type="GO" id="GO:0001216">
    <property type="term" value="F:DNA-binding transcription activator activity"/>
    <property type="evidence" value="ECO:0007669"/>
    <property type="project" value="InterPro"/>
</dbReference>
<keyword evidence="7" id="KW-0238">DNA-binding</keyword>
<evidence type="ECO:0000313" key="12">
    <source>
        <dbReference type="Proteomes" id="UP000076476"/>
    </source>
</evidence>
<evidence type="ECO:0000256" key="2">
    <source>
        <dbReference type="ARBA" id="ARBA00022478"/>
    </source>
</evidence>
<keyword evidence="6" id="KW-0731">Sigma factor</keyword>
<feature type="domain" description="RNA polymerase sigma factor 54 core-binding" evidence="10">
    <location>
        <begin position="77"/>
        <end position="264"/>
    </location>
</feature>
<dbReference type="Proteomes" id="UP000076476">
    <property type="component" value="Unassembled WGS sequence"/>
</dbReference>
<evidence type="ECO:0000256" key="3">
    <source>
        <dbReference type="ARBA" id="ARBA00022679"/>
    </source>
</evidence>
<dbReference type="GO" id="GO:0016987">
    <property type="term" value="F:sigma factor activity"/>
    <property type="evidence" value="ECO:0007669"/>
    <property type="project" value="UniProtKB-KW"/>
</dbReference>
<evidence type="ECO:0000256" key="5">
    <source>
        <dbReference type="ARBA" id="ARBA00023015"/>
    </source>
</evidence>
<organism evidence="11 12">
    <name type="scientific">Aeribacillus pallidus</name>
    <dbReference type="NCBI Taxonomy" id="33936"/>
    <lineage>
        <taxon>Bacteria</taxon>
        <taxon>Bacillati</taxon>
        <taxon>Bacillota</taxon>
        <taxon>Bacilli</taxon>
        <taxon>Bacillales</taxon>
        <taxon>Bacillaceae</taxon>
        <taxon>Aeribacillus</taxon>
    </lineage>
</organism>
<evidence type="ECO:0000256" key="7">
    <source>
        <dbReference type="ARBA" id="ARBA00023125"/>
    </source>
</evidence>
<dbReference type="Gene3D" id="1.10.10.60">
    <property type="entry name" value="Homeodomain-like"/>
    <property type="match status" value="1"/>
</dbReference>
<comment type="caution">
    <text evidence="11">The sequence shown here is derived from an EMBL/GenBank/DDBJ whole genome shotgun (WGS) entry which is preliminary data.</text>
</comment>